<dbReference type="Pfam" id="PF10601">
    <property type="entry name" value="zf-LITAF-like"/>
    <property type="match status" value="1"/>
</dbReference>
<evidence type="ECO:0000259" key="7">
    <source>
        <dbReference type="PROSITE" id="PS51837"/>
    </source>
</evidence>
<dbReference type="Proteomes" id="UP000187209">
    <property type="component" value="Unassembled WGS sequence"/>
</dbReference>
<dbReference type="EMBL" id="MPUH01000019">
    <property type="protein sequence ID" value="OMJ94924.1"/>
    <property type="molecule type" value="Genomic_DNA"/>
</dbReference>
<dbReference type="GO" id="GO:0016020">
    <property type="term" value="C:membrane"/>
    <property type="evidence" value="ECO:0007669"/>
    <property type="project" value="UniProtKB-SubCell"/>
</dbReference>
<evidence type="ECO:0000256" key="1">
    <source>
        <dbReference type="ARBA" id="ARBA00004170"/>
    </source>
</evidence>
<keyword evidence="9" id="KW-1185">Reference proteome</keyword>
<keyword evidence="6" id="KW-1133">Transmembrane helix</keyword>
<evidence type="ECO:0000256" key="2">
    <source>
        <dbReference type="ARBA" id="ARBA00005975"/>
    </source>
</evidence>
<feature type="transmembrane region" description="Helical" evidence="6">
    <location>
        <begin position="178"/>
        <end position="198"/>
    </location>
</feature>
<comment type="caution">
    <text evidence="8">The sequence shown here is derived from an EMBL/GenBank/DDBJ whole genome shotgun (WGS) entry which is preliminary data.</text>
</comment>
<evidence type="ECO:0000313" key="9">
    <source>
        <dbReference type="Proteomes" id="UP000187209"/>
    </source>
</evidence>
<name>A0A1R2D0Z4_9CILI</name>
<dbReference type="OrthoDB" id="4713066at2759"/>
<dbReference type="GO" id="GO:0008270">
    <property type="term" value="F:zinc ion binding"/>
    <property type="evidence" value="ECO:0007669"/>
    <property type="project" value="TreeGrafter"/>
</dbReference>
<dbReference type="PANTHER" id="PTHR23292:SF6">
    <property type="entry name" value="FI16602P1-RELATED"/>
    <property type="match status" value="1"/>
</dbReference>
<protein>
    <recommendedName>
        <fullName evidence="7">LITAF domain-containing protein</fullName>
    </recommendedName>
</protein>
<evidence type="ECO:0000256" key="3">
    <source>
        <dbReference type="ARBA" id="ARBA00022723"/>
    </source>
</evidence>
<sequence length="223" mass="25180">MENSSYSKLRLEDLSQTNNSETPRASLIESTSDFFTGLKSKSRHISFLSPNKSGNSQSFFSAHTRAGSSYISPTNRYSFSISQDHQSLKVLDEKLTKITEELISERNTGRDTAWETGRDRILDSQHESKFYISTERSALAKEISDNNEFADFPCLRWCAFCGKETSTEIEYKNSSTTFWASLGIFLAGGVFGCFLLPYGMNSCKDMKTVCHICKREVLKVNDT</sequence>
<gene>
    <name evidence="8" type="ORF">SteCoe_1784</name>
</gene>
<evidence type="ECO:0000313" key="8">
    <source>
        <dbReference type="EMBL" id="OMJ94924.1"/>
    </source>
</evidence>
<keyword evidence="3" id="KW-0479">Metal-binding</keyword>
<comment type="similarity">
    <text evidence="2">Belongs to the CDIP1/LITAF family.</text>
</comment>
<keyword evidence="4" id="KW-0862">Zinc</keyword>
<organism evidence="8 9">
    <name type="scientific">Stentor coeruleus</name>
    <dbReference type="NCBI Taxonomy" id="5963"/>
    <lineage>
        <taxon>Eukaryota</taxon>
        <taxon>Sar</taxon>
        <taxon>Alveolata</taxon>
        <taxon>Ciliophora</taxon>
        <taxon>Postciliodesmatophora</taxon>
        <taxon>Heterotrichea</taxon>
        <taxon>Heterotrichida</taxon>
        <taxon>Stentoridae</taxon>
        <taxon>Stentor</taxon>
    </lineage>
</organism>
<dbReference type="AlphaFoldDB" id="A0A1R2D0Z4"/>
<evidence type="ECO:0000256" key="4">
    <source>
        <dbReference type="ARBA" id="ARBA00022833"/>
    </source>
</evidence>
<dbReference type="InterPro" id="IPR037519">
    <property type="entry name" value="LITAF_fam"/>
</dbReference>
<dbReference type="PANTHER" id="PTHR23292">
    <property type="entry name" value="LIPOPOLYSACCHARIDE-INDUCED TUMOR NECROSIS FACTOR-ALPHA FACTOR"/>
    <property type="match status" value="1"/>
</dbReference>
<feature type="domain" description="LITAF" evidence="7">
    <location>
        <begin position="135"/>
        <end position="222"/>
    </location>
</feature>
<dbReference type="PROSITE" id="PS51837">
    <property type="entry name" value="LITAF"/>
    <property type="match status" value="1"/>
</dbReference>
<accession>A0A1R2D0Z4</accession>
<dbReference type="SMART" id="SM00714">
    <property type="entry name" value="LITAF"/>
    <property type="match status" value="1"/>
</dbReference>
<reference evidence="8 9" key="1">
    <citation type="submission" date="2016-11" db="EMBL/GenBank/DDBJ databases">
        <title>The macronuclear genome of Stentor coeruleus: a giant cell with tiny introns.</title>
        <authorList>
            <person name="Slabodnick M."/>
            <person name="Ruby J.G."/>
            <person name="Reiff S.B."/>
            <person name="Swart E.C."/>
            <person name="Gosai S."/>
            <person name="Prabakaran S."/>
            <person name="Witkowska E."/>
            <person name="Larue G.E."/>
            <person name="Fisher S."/>
            <person name="Freeman R.M."/>
            <person name="Gunawardena J."/>
            <person name="Chu W."/>
            <person name="Stover N.A."/>
            <person name="Gregory B.D."/>
            <person name="Nowacki M."/>
            <person name="Derisi J."/>
            <person name="Roy S.W."/>
            <person name="Marshall W.F."/>
            <person name="Sood P."/>
        </authorList>
    </citation>
    <scope>NUCLEOTIDE SEQUENCE [LARGE SCALE GENOMIC DNA]</scope>
    <source>
        <strain evidence="8">WM001</strain>
    </source>
</reference>
<proteinExistence type="inferred from homology"/>
<keyword evidence="6" id="KW-0812">Transmembrane</keyword>
<evidence type="ECO:0000256" key="6">
    <source>
        <dbReference type="SAM" id="Phobius"/>
    </source>
</evidence>
<evidence type="ECO:0000256" key="5">
    <source>
        <dbReference type="ARBA" id="ARBA00023136"/>
    </source>
</evidence>
<dbReference type="InterPro" id="IPR006629">
    <property type="entry name" value="LITAF"/>
</dbReference>
<keyword evidence="5 6" id="KW-0472">Membrane</keyword>
<comment type="subcellular location">
    <subcellularLocation>
        <location evidence="1">Membrane</location>
        <topology evidence="1">Peripheral membrane protein</topology>
    </subcellularLocation>
</comment>